<dbReference type="Proteomes" id="UP001216801">
    <property type="component" value="Unassembled WGS sequence"/>
</dbReference>
<evidence type="ECO:0000313" key="2">
    <source>
        <dbReference type="EMBL" id="MDG0954080.1"/>
    </source>
</evidence>
<keyword evidence="1" id="KW-1133">Transmembrane helix</keyword>
<gene>
    <name evidence="2" type="ORF">P6U19_15905</name>
</gene>
<organism evidence="2 3">
    <name type="scientific">Bacillus paranthracis</name>
    <dbReference type="NCBI Taxonomy" id="2026186"/>
    <lineage>
        <taxon>Bacteria</taxon>
        <taxon>Bacillati</taxon>
        <taxon>Bacillota</taxon>
        <taxon>Bacilli</taxon>
        <taxon>Bacillales</taxon>
        <taxon>Bacillaceae</taxon>
        <taxon>Bacillus</taxon>
        <taxon>Bacillus cereus group</taxon>
    </lineage>
</organism>
<evidence type="ECO:0000313" key="3">
    <source>
        <dbReference type="Proteomes" id="UP001216801"/>
    </source>
</evidence>
<dbReference type="NCBIfam" id="NF041622">
    <property type="entry name" value="KwaA"/>
    <property type="match status" value="1"/>
</dbReference>
<proteinExistence type="predicted"/>
<feature type="transmembrane region" description="Helical" evidence="1">
    <location>
        <begin position="46"/>
        <end position="67"/>
    </location>
</feature>
<reference evidence="2" key="1">
    <citation type="submission" date="2023-03" db="EMBL/GenBank/DDBJ databases">
        <title>Genetic diversity of Bacillus cereus sensu lato isolates from Slovenia.</title>
        <authorList>
            <person name="Abdelli M."/>
        </authorList>
    </citation>
    <scope>NUCLEOTIDE SEQUENCE</scope>
    <source>
        <strain evidence="2">SIBC39</strain>
    </source>
</reference>
<comment type="caution">
    <text evidence="2">The sequence shown here is derived from an EMBL/GenBank/DDBJ whole genome shotgun (WGS) entry which is preliminary data.</text>
</comment>
<dbReference type="AlphaFoldDB" id="A0AAJ1K9K4"/>
<dbReference type="RefSeq" id="WP_044790495.1">
    <property type="nucleotide sequence ID" value="NZ_JARPRP010000010.1"/>
</dbReference>
<keyword evidence="1" id="KW-0472">Membrane</keyword>
<accession>A0AAJ1K9K4</accession>
<feature type="transmembrane region" description="Helical" evidence="1">
    <location>
        <begin position="108"/>
        <end position="126"/>
    </location>
</feature>
<sequence>MRGWVKLTLFFSSFSPLFFIIFIQNINFEKVNKENFNIDILFQSKYIAIAMFVLFVIPNLVLMLLFFRCKKRTPHNRIINSISHKNNDVLNYIATYLIPFFSFKTNTISDLIAFTLLLVILSIIYINANMFYINPILILFGYNIYEINNSFILITKDTIMPNMPIQAYKIENTVYLGERRNGNT</sequence>
<evidence type="ECO:0000256" key="1">
    <source>
        <dbReference type="SAM" id="Phobius"/>
    </source>
</evidence>
<keyword evidence="1" id="KW-0812">Transmembrane</keyword>
<dbReference type="EMBL" id="JARPRR010000011">
    <property type="protein sequence ID" value="MDG0954080.1"/>
    <property type="molecule type" value="Genomic_DNA"/>
</dbReference>
<dbReference type="InterPro" id="IPR048118">
    <property type="entry name" value="KwaA"/>
</dbReference>
<protein>
    <submittedName>
        <fullName evidence="2">Uncharacterized protein</fullName>
    </submittedName>
</protein>
<feature type="transmembrane region" description="Helical" evidence="1">
    <location>
        <begin position="7"/>
        <end position="26"/>
    </location>
</feature>
<name>A0AAJ1K9K4_9BACI</name>